<proteinExistence type="predicted"/>
<evidence type="ECO:0000313" key="1">
    <source>
        <dbReference type="EMBL" id="OTF85498.1"/>
    </source>
</evidence>
<sequence length="88" mass="10452">MRYSFLATFVLTLHVNNVYVRPKKHKVEFMNDNQVAFHLSSIGSHQNSYHTAMVLQSLILFKQRKKNMSYLPLLLLKPIKKLHRETRL</sequence>
<dbReference type="EMBL" id="CM007906">
    <property type="protein sequence ID" value="OTF85498.1"/>
    <property type="molecule type" value="Genomic_DNA"/>
</dbReference>
<keyword evidence="2" id="KW-1185">Reference proteome</keyword>
<organism evidence="1 2">
    <name type="scientific">Helianthus annuus</name>
    <name type="common">Common sunflower</name>
    <dbReference type="NCBI Taxonomy" id="4232"/>
    <lineage>
        <taxon>Eukaryota</taxon>
        <taxon>Viridiplantae</taxon>
        <taxon>Streptophyta</taxon>
        <taxon>Embryophyta</taxon>
        <taxon>Tracheophyta</taxon>
        <taxon>Spermatophyta</taxon>
        <taxon>Magnoliopsida</taxon>
        <taxon>eudicotyledons</taxon>
        <taxon>Gunneridae</taxon>
        <taxon>Pentapetalae</taxon>
        <taxon>asterids</taxon>
        <taxon>campanulids</taxon>
        <taxon>Asterales</taxon>
        <taxon>Asteraceae</taxon>
        <taxon>Asteroideae</taxon>
        <taxon>Heliantheae alliance</taxon>
        <taxon>Heliantheae</taxon>
        <taxon>Helianthus</taxon>
    </lineage>
</organism>
<dbReference type="InParanoid" id="A0A251RM09"/>
<reference evidence="2" key="1">
    <citation type="journal article" date="2017" name="Nature">
        <title>The sunflower genome provides insights into oil metabolism, flowering and Asterid evolution.</title>
        <authorList>
            <person name="Badouin H."/>
            <person name="Gouzy J."/>
            <person name="Grassa C.J."/>
            <person name="Murat F."/>
            <person name="Staton S.E."/>
            <person name="Cottret L."/>
            <person name="Lelandais-Briere C."/>
            <person name="Owens G.L."/>
            <person name="Carrere S."/>
            <person name="Mayjonade B."/>
            <person name="Legrand L."/>
            <person name="Gill N."/>
            <person name="Kane N.C."/>
            <person name="Bowers J.E."/>
            <person name="Hubner S."/>
            <person name="Bellec A."/>
            <person name="Berard A."/>
            <person name="Berges H."/>
            <person name="Blanchet N."/>
            <person name="Boniface M.C."/>
            <person name="Brunel D."/>
            <person name="Catrice O."/>
            <person name="Chaidir N."/>
            <person name="Claudel C."/>
            <person name="Donnadieu C."/>
            <person name="Faraut T."/>
            <person name="Fievet G."/>
            <person name="Helmstetter N."/>
            <person name="King M."/>
            <person name="Knapp S.J."/>
            <person name="Lai Z."/>
            <person name="Le Paslier M.C."/>
            <person name="Lippi Y."/>
            <person name="Lorenzon L."/>
            <person name="Mandel J.R."/>
            <person name="Marage G."/>
            <person name="Marchand G."/>
            <person name="Marquand E."/>
            <person name="Bret-Mestries E."/>
            <person name="Morien E."/>
            <person name="Nambeesan S."/>
            <person name="Nguyen T."/>
            <person name="Pegot-Espagnet P."/>
            <person name="Pouilly N."/>
            <person name="Raftis F."/>
            <person name="Sallet E."/>
            <person name="Schiex T."/>
            <person name="Thomas J."/>
            <person name="Vandecasteele C."/>
            <person name="Vares D."/>
            <person name="Vear F."/>
            <person name="Vautrin S."/>
            <person name="Crespi M."/>
            <person name="Mangin B."/>
            <person name="Burke J.M."/>
            <person name="Salse J."/>
            <person name="Munos S."/>
            <person name="Vincourt P."/>
            <person name="Rieseberg L.H."/>
            <person name="Langlade N.B."/>
        </authorList>
    </citation>
    <scope>NUCLEOTIDE SEQUENCE [LARGE SCALE GENOMIC DNA]</scope>
    <source>
        <strain evidence="2">cv. SF193</strain>
    </source>
</reference>
<protein>
    <submittedName>
        <fullName evidence="1">Uncharacterized protein</fullName>
    </submittedName>
</protein>
<dbReference type="AlphaFoldDB" id="A0A251RM09"/>
<name>A0A251RM09_HELAN</name>
<evidence type="ECO:0000313" key="2">
    <source>
        <dbReference type="Proteomes" id="UP000215914"/>
    </source>
</evidence>
<accession>A0A251RM09</accession>
<gene>
    <name evidence="1" type="ORF">HannXRQ_Chr17g0540611</name>
</gene>
<dbReference type="Proteomes" id="UP000215914">
    <property type="component" value="Chromosome 17"/>
</dbReference>